<dbReference type="InterPro" id="IPR002671">
    <property type="entry name" value="Ribosomal_eL22"/>
</dbReference>
<reference evidence="6" key="1">
    <citation type="submission" date="2025-08" db="UniProtKB">
        <authorList>
            <consortium name="Ensembl"/>
        </authorList>
    </citation>
    <scope>IDENTIFICATION</scope>
</reference>
<dbReference type="PANTHER" id="PTHR10064">
    <property type="entry name" value="60S RIBOSOMAL PROTEIN L22"/>
    <property type="match status" value="1"/>
</dbReference>
<dbReference type="AlphaFoldDB" id="A0A8C8YB20"/>
<proteinExistence type="inferred from homology"/>
<reference evidence="6" key="2">
    <citation type="submission" date="2025-09" db="UniProtKB">
        <authorList>
            <consortium name="Ensembl"/>
        </authorList>
    </citation>
    <scope>IDENTIFICATION</scope>
</reference>
<evidence type="ECO:0000313" key="6">
    <source>
        <dbReference type="Ensembl" id="ENSPLOP00000030096.1"/>
    </source>
</evidence>
<evidence type="ECO:0000256" key="1">
    <source>
        <dbReference type="ARBA" id="ARBA00007817"/>
    </source>
</evidence>
<protein>
    <recommendedName>
        <fullName evidence="4">Large ribosomal subunit protein eL22</fullName>
    </recommendedName>
    <alternativeName>
        <fullName evidence="5">60S ribosomal protein L22</fullName>
    </alternativeName>
</protein>
<evidence type="ECO:0000256" key="3">
    <source>
        <dbReference type="ARBA" id="ARBA00023274"/>
    </source>
</evidence>
<dbReference type="GO" id="GO:0005840">
    <property type="term" value="C:ribosome"/>
    <property type="evidence" value="ECO:0007669"/>
    <property type="project" value="UniProtKB-KW"/>
</dbReference>
<keyword evidence="2" id="KW-0689">Ribosomal protein</keyword>
<dbReference type="GO" id="GO:0003723">
    <property type="term" value="F:RNA binding"/>
    <property type="evidence" value="ECO:0007669"/>
    <property type="project" value="TreeGrafter"/>
</dbReference>
<sequence length="81" mass="9044">MQPKKETKFTLDCTHPGEDGIVDAANFKEFLQERIKLFSSFVLSANALRGSWKAASTPLPLLGLLYSYLYRGCWEGAGMLD</sequence>
<dbReference type="GO" id="GO:1990904">
    <property type="term" value="C:ribonucleoprotein complex"/>
    <property type="evidence" value="ECO:0007669"/>
    <property type="project" value="UniProtKB-KW"/>
</dbReference>
<keyword evidence="7" id="KW-1185">Reference proteome</keyword>
<evidence type="ECO:0000313" key="7">
    <source>
        <dbReference type="Proteomes" id="UP000694399"/>
    </source>
</evidence>
<accession>A0A8C8YB20</accession>
<comment type="similarity">
    <text evidence="1">Belongs to the eukaryotic ribosomal protein eL22 family.</text>
</comment>
<dbReference type="Pfam" id="PF01776">
    <property type="entry name" value="Ribosomal_L22e"/>
    <property type="match status" value="1"/>
</dbReference>
<dbReference type="GO" id="GO:0003735">
    <property type="term" value="F:structural constituent of ribosome"/>
    <property type="evidence" value="ECO:0007669"/>
    <property type="project" value="InterPro"/>
</dbReference>
<keyword evidence="3" id="KW-0687">Ribonucleoprotein</keyword>
<evidence type="ECO:0000256" key="4">
    <source>
        <dbReference type="ARBA" id="ARBA00040613"/>
    </source>
</evidence>
<dbReference type="GO" id="GO:0002181">
    <property type="term" value="P:cytoplasmic translation"/>
    <property type="evidence" value="ECO:0007669"/>
    <property type="project" value="TreeGrafter"/>
</dbReference>
<dbReference type="Gene3D" id="3.30.1360.210">
    <property type="match status" value="1"/>
</dbReference>
<organism evidence="6 7">
    <name type="scientific">Panthera leo</name>
    <name type="common">Lion</name>
    <dbReference type="NCBI Taxonomy" id="9689"/>
    <lineage>
        <taxon>Eukaryota</taxon>
        <taxon>Metazoa</taxon>
        <taxon>Chordata</taxon>
        <taxon>Craniata</taxon>
        <taxon>Vertebrata</taxon>
        <taxon>Euteleostomi</taxon>
        <taxon>Mammalia</taxon>
        <taxon>Eutheria</taxon>
        <taxon>Laurasiatheria</taxon>
        <taxon>Carnivora</taxon>
        <taxon>Feliformia</taxon>
        <taxon>Felidae</taxon>
        <taxon>Pantherinae</taxon>
        <taxon>Panthera</taxon>
    </lineage>
</organism>
<dbReference type="InterPro" id="IPR038526">
    <property type="entry name" value="Ribosomal_eL22_sf"/>
</dbReference>
<evidence type="ECO:0000256" key="2">
    <source>
        <dbReference type="ARBA" id="ARBA00022980"/>
    </source>
</evidence>
<name>A0A8C8YB20_PANLE</name>
<dbReference type="PANTHER" id="PTHR10064:SF0">
    <property type="entry name" value="FI24544P1-RELATED"/>
    <property type="match status" value="1"/>
</dbReference>
<dbReference type="Proteomes" id="UP000694399">
    <property type="component" value="Unassembled WGS sequence"/>
</dbReference>
<evidence type="ECO:0000256" key="5">
    <source>
        <dbReference type="ARBA" id="ARBA00041214"/>
    </source>
</evidence>
<dbReference type="Ensembl" id="ENSPLOT00000033221.1">
    <property type="protein sequence ID" value="ENSPLOP00000030096.1"/>
    <property type="gene ID" value="ENSPLOG00000022007.1"/>
</dbReference>